<dbReference type="STRING" id="661478.OP10G_1743"/>
<dbReference type="GO" id="GO:0005975">
    <property type="term" value="P:carbohydrate metabolic process"/>
    <property type="evidence" value="ECO:0007669"/>
    <property type="project" value="InterPro"/>
</dbReference>
<evidence type="ECO:0000313" key="3">
    <source>
        <dbReference type="EMBL" id="AIE85111.1"/>
    </source>
</evidence>
<evidence type="ECO:0008006" key="5">
    <source>
        <dbReference type="Google" id="ProtNLM"/>
    </source>
</evidence>
<dbReference type="InterPro" id="IPR008928">
    <property type="entry name" value="6-hairpin_glycosidase_sf"/>
</dbReference>
<dbReference type="PANTHER" id="PTHR31151">
    <property type="entry name" value="PROLINE-TRNA LIGASE (DUF1680)"/>
    <property type="match status" value="1"/>
</dbReference>
<dbReference type="Pfam" id="PF20736">
    <property type="entry name" value="Glyco_hydro127M"/>
    <property type="match status" value="1"/>
</dbReference>
<organism evidence="3 4">
    <name type="scientific">Fimbriimonas ginsengisoli Gsoil 348</name>
    <dbReference type="NCBI Taxonomy" id="661478"/>
    <lineage>
        <taxon>Bacteria</taxon>
        <taxon>Bacillati</taxon>
        <taxon>Armatimonadota</taxon>
        <taxon>Fimbriimonadia</taxon>
        <taxon>Fimbriimonadales</taxon>
        <taxon>Fimbriimonadaceae</taxon>
        <taxon>Fimbriimonas</taxon>
    </lineage>
</organism>
<dbReference type="KEGG" id="fgi:OP10G_1743"/>
<dbReference type="EMBL" id="CP007139">
    <property type="protein sequence ID" value="AIE85111.1"/>
    <property type="molecule type" value="Genomic_DNA"/>
</dbReference>
<proteinExistence type="predicted"/>
<feature type="domain" description="Non-reducing end beta-L-arabinofuranosidase-like GH127 middle" evidence="2">
    <location>
        <begin position="418"/>
        <end position="513"/>
    </location>
</feature>
<sequence>MLPFLIAIMASSSDLSVRVVDRPDLGPNRYYIGNRPPLTPSAFRKLPIGAIKPKGWVKKQLQLQADGFIGHLTEISGFLDKKDNAWLTPNGEGKNGWEEVPYWLKGFGDLGYVLDDPRIQKEAKIWIDGVIAGQREDGYFGPRANLKSNDGKPDVWPNMVMLNALQSYHERTGDPRVINLMRRYFRWQLNQPDNAFLLSYWEKHRGGDNMASVFWLYNRTGDEWLLDLAHKLHRRNADWTAGMPDGHGVNFAQAFREPATYAALTHNPVHLTATERDYEIMRDSYGQVPGGMYGADENVRPGKVDPRQAAETCAMVEMMLSDELLLAQTGDPVWAERCEDVTFNSLPASMTADLKALHYLTSPNMPLIDQRSKAPGLQNSGPMQLFDPNDHRCCQHNVSHGWPYYAEHLWLATAGNGLGVALYAPSKVTAKVGDGTPVTIEEETTYPFEQTVRFTVRSPKAVRFPLTLRLPTWCDAPSLRLNGNAVRLPHLGAYAILEREWHDGDRLELRLPMHISVRKWSDNKDSISVDRGPLTYSLKIGEKYQRQGGTDAWPAFEVLPTTPWNYGLVEGADMKVVERPFPHDDQPFRADAAPIEIHVPARRIPQWNLDQRGLVDPLQPSPARTDQSVETVTLIPMGAARLRISSFPTVSPQGHPWETPVVPKPAYPAASSHTYEGDSTDALSDGVLPQSSGDLSIPRFTWWDHKGSTEWVEYHFPYARSLSQSEVYWFDDRPDGGCRIPASWRLLAWIDGAWQEVNHSGFYGVERDRFNSVSFNTVKTTKIRLEAKLQPDASSGILEWRVK</sequence>
<feature type="domain" description="Non-reducing end beta-L-arabinofuranosidase-like GH127 catalytic" evidence="1">
    <location>
        <begin position="100"/>
        <end position="406"/>
    </location>
</feature>
<dbReference type="AlphaFoldDB" id="A0A068NNV4"/>
<evidence type="ECO:0000259" key="2">
    <source>
        <dbReference type="Pfam" id="PF20736"/>
    </source>
</evidence>
<dbReference type="RefSeq" id="WP_025226296.1">
    <property type="nucleotide sequence ID" value="NZ_CP007139.1"/>
</dbReference>
<accession>A0A068NNV4</accession>
<dbReference type="Gene3D" id="2.60.120.260">
    <property type="entry name" value="Galactose-binding domain-like"/>
    <property type="match status" value="1"/>
</dbReference>
<dbReference type="eggNOG" id="COG3533">
    <property type="taxonomic scope" value="Bacteria"/>
</dbReference>
<keyword evidence="4" id="KW-1185">Reference proteome</keyword>
<dbReference type="PANTHER" id="PTHR31151:SF0">
    <property type="entry name" value="PROLINE-TRNA LIGASE (DUF1680)"/>
    <property type="match status" value="1"/>
</dbReference>
<dbReference type="Pfam" id="PF07944">
    <property type="entry name" value="Beta-AFase-like_GH127_cat"/>
    <property type="match status" value="1"/>
</dbReference>
<dbReference type="InterPro" id="IPR012878">
    <property type="entry name" value="Beta-AFase-like_GH127_cat"/>
</dbReference>
<reference evidence="3 4" key="1">
    <citation type="journal article" date="2014" name="PLoS ONE">
        <title>The first complete genome sequence of the class fimbriimonadia in the phylum armatimonadetes.</title>
        <authorList>
            <person name="Hu Z.Y."/>
            <person name="Wang Y.Z."/>
            <person name="Im W.T."/>
            <person name="Wang S.Y."/>
            <person name="Zhao G.P."/>
            <person name="Zheng H.J."/>
            <person name="Quan Z.X."/>
        </authorList>
    </citation>
    <scope>NUCLEOTIDE SEQUENCE [LARGE SCALE GENOMIC DNA]</scope>
    <source>
        <strain evidence="3">Gsoil 348</strain>
    </source>
</reference>
<evidence type="ECO:0000259" key="1">
    <source>
        <dbReference type="Pfam" id="PF07944"/>
    </source>
</evidence>
<dbReference type="OrthoDB" id="9757939at2"/>
<dbReference type="InterPro" id="IPR049046">
    <property type="entry name" value="Beta-AFase-like_GH127_middle"/>
</dbReference>
<dbReference type="HOGENOM" id="CLU_016354_0_0_0"/>
<gene>
    <name evidence="3" type="ORF">OP10G_1743</name>
</gene>
<protein>
    <recommendedName>
        <fullName evidence="5">Transcriptional initiation protein Tat</fullName>
    </recommendedName>
</protein>
<dbReference type="SUPFAM" id="SSF48208">
    <property type="entry name" value="Six-hairpin glycosidases"/>
    <property type="match status" value="1"/>
</dbReference>
<dbReference type="Proteomes" id="UP000027982">
    <property type="component" value="Chromosome"/>
</dbReference>
<name>A0A068NNV4_FIMGI</name>
<evidence type="ECO:0000313" key="4">
    <source>
        <dbReference type="Proteomes" id="UP000027982"/>
    </source>
</evidence>